<dbReference type="EMBL" id="BSUO01000001">
    <property type="protein sequence ID" value="GMA41951.1"/>
    <property type="molecule type" value="Genomic_DNA"/>
</dbReference>
<organism evidence="1 2">
    <name type="scientific">Mobilicoccus caccae</name>
    <dbReference type="NCBI Taxonomy" id="1859295"/>
    <lineage>
        <taxon>Bacteria</taxon>
        <taxon>Bacillati</taxon>
        <taxon>Actinomycetota</taxon>
        <taxon>Actinomycetes</taxon>
        <taxon>Micrococcales</taxon>
        <taxon>Dermatophilaceae</taxon>
        <taxon>Mobilicoccus</taxon>
    </lineage>
</organism>
<accession>A0ABQ6IWG6</accession>
<evidence type="ECO:0000313" key="1">
    <source>
        <dbReference type="EMBL" id="GMA41951.1"/>
    </source>
</evidence>
<reference evidence="2" key="1">
    <citation type="journal article" date="2019" name="Int. J. Syst. Evol. Microbiol.">
        <title>The Global Catalogue of Microorganisms (GCM) 10K type strain sequencing project: providing services to taxonomists for standard genome sequencing and annotation.</title>
        <authorList>
            <consortium name="The Broad Institute Genomics Platform"/>
            <consortium name="The Broad Institute Genome Sequencing Center for Infectious Disease"/>
            <person name="Wu L."/>
            <person name="Ma J."/>
        </authorList>
    </citation>
    <scope>NUCLEOTIDE SEQUENCE [LARGE SCALE GENOMIC DNA]</scope>
    <source>
        <strain evidence="2">NBRC 113072</strain>
    </source>
</reference>
<protein>
    <submittedName>
        <fullName evidence="1">Uncharacterized protein</fullName>
    </submittedName>
</protein>
<dbReference type="Proteomes" id="UP001157126">
    <property type="component" value="Unassembled WGS sequence"/>
</dbReference>
<keyword evidence="2" id="KW-1185">Reference proteome</keyword>
<evidence type="ECO:0000313" key="2">
    <source>
        <dbReference type="Proteomes" id="UP001157126"/>
    </source>
</evidence>
<proteinExistence type="predicted"/>
<name>A0ABQ6IWG6_9MICO</name>
<comment type="caution">
    <text evidence="1">The sequence shown here is derived from an EMBL/GenBank/DDBJ whole genome shotgun (WGS) entry which is preliminary data.</text>
</comment>
<sequence>MKARIAAALLLIQPLYIVCELIVAATVAAPYSLRDNMISDLGAVSCTQIAYPAGPVEVCSPWNPCSTAHSSRSAWRWPSEPCSCPARGAPEVSAWPPSAAGSSRV</sequence>
<gene>
    <name evidence="1" type="ORF">GCM10025883_39960</name>
</gene>